<evidence type="ECO:0000313" key="2">
    <source>
        <dbReference type="Proteomes" id="UP001501490"/>
    </source>
</evidence>
<name>A0ABP7AL16_9ACTN</name>
<keyword evidence="2" id="KW-1185">Reference proteome</keyword>
<accession>A0ABP7AL16</accession>
<gene>
    <name evidence="1" type="ORF">GCM10022236_42300</name>
</gene>
<reference evidence="2" key="1">
    <citation type="journal article" date="2019" name="Int. J. Syst. Evol. Microbiol.">
        <title>The Global Catalogue of Microorganisms (GCM) 10K type strain sequencing project: providing services to taxonomists for standard genome sequencing and annotation.</title>
        <authorList>
            <consortium name="The Broad Institute Genomics Platform"/>
            <consortium name="The Broad Institute Genome Sequencing Center for Infectious Disease"/>
            <person name="Wu L."/>
            <person name="Ma J."/>
        </authorList>
    </citation>
    <scope>NUCLEOTIDE SEQUENCE [LARGE SCALE GENOMIC DNA]</scope>
    <source>
        <strain evidence="2">JCM 16929</strain>
    </source>
</reference>
<dbReference type="Proteomes" id="UP001501490">
    <property type="component" value="Unassembled WGS sequence"/>
</dbReference>
<dbReference type="SUPFAM" id="SSF52540">
    <property type="entry name" value="P-loop containing nucleoside triphosphate hydrolases"/>
    <property type="match status" value="1"/>
</dbReference>
<dbReference type="Pfam" id="PF12846">
    <property type="entry name" value="AAA_10"/>
    <property type="match status" value="1"/>
</dbReference>
<dbReference type="InterPro" id="IPR027417">
    <property type="entry name" value="P-loop_NTPase"/>
</dbReference>
<protein>
    <recommendedName>
        <fullName evidence="3">AAA-like domain-containing protein</fullName>
    </recommendedName>
</protein>
<organism evidence="1 2">
    <name type="scientific">Microlunatus ginsengisoli</name>
    <dbReference type="NCBI Taxonomy" id="363863"/>
    <lineage>
        <taxon>Bacteria</taxon>
        <taxon>Bacillati</taxon>
        <taxon>Actinomycetota</taxon>
        <taxon>Actinomycetes</taxon>
        <taxon>Propionibacteriales</taxon>
        <taxon>Propionibacteriaceae</taxon>
        <taxon>Microlunatus</taxon>
    </lineage>
</organism>
<evidence type="ECO:0008006" key="3">
    <source>
        <dbReference type="Google" id="ProtNLM"/>
    </source>
</evidence>
<dbReference type="EMBL" id="BAABAB010000036">
    <property type="protein sequence ID" value="GAA3635231.1"/>
    <property type="molecule type" value="Genomic_DNA"/>
</dbReference>
<sequence length="864" mass="92325">MAFGRRAARLAGGWPAAMRDVPAWPTTMRTNLGDGRLIGVSPNSRDGIGSVWLYKRVPLSPMVDARDDAELERSVLPLAEAFDTFSRSAATVGGRRLAETSYREFHLLAVNVPRRFSPPAGHPLQDLLAGVFGQRTVEQRLVLLGVRLVPAVDTSGGLRDAVRGFAESLTSAGVPLVEFGRDFQRLDADLTRAGLSTPTDADVRLANCWWNLGRYADTPMMAHHDHLHLFGTMQAAVRATGPSPAADCADWDPAAVPDQWAVTLASVTDFDIDGIGCHDRRARWVSTLLGMGALAVSVRGKVEPAKVTRGVVRRNKELYERDIVERAAAGKSSRGEQDTRLARLAGVEDLYANGTAPPTIKGLSAIVGFDGNVADLRDISPGRLPLTLAPMSDLQPVAMAETWLCSPARGNPTLHDLPAHAVTFSGVTSLSTVGDPPANSILLGFTETDRQPAWMNTAAASNDDQVPVMMVPAASGSGKTILAQWAAYQAAQVPNALGEKTPVVLFNPKPGQSLQPLIDAVGGRSFRLDELTAADGAVDPLRFARSPREGMDLAVSVLLGINPWGPDRDGYEIALFKALKHGIDRGAGATGQALHTARADLDDPVITRMVDAVDTLLESVPQVRALVGLDPAGDGLRLSQGLTLIEVGNSHLNLPEPGAANPDVTQRTALALVRMMVFGTMSALTGRQGVVFLDEGWVFTTAGRAEMDRLGRLARALEVFPVLLTQKVSDALDAGMAGYISRGLILSIPDADEARASFELFKLDPTPERMARVTAKPRIGGDTTEDGARETAAFDWRSLKALVDADRVVHRGAVGYHVDLAGRCVPVEITIPDWFLRAASTNGLDIRARQQAAPTNTPVAAPHR</sequence>
<comment type="caution">
    <text evidence="1">The sequence shown here is derived from an EMBL/GenBank/DDBJ whole genome shotgun (WGS) entry which is preliminary data.</text>
</comment>
<dbReference type="RefSeq" id="WP_344808322.1">
    <property type="nucleotide sequence ID" value="NZ_BAABAB010000036.1"/>
</dbReference>
<proteinExistence type="predicted"/>
<evidence type="ECO:0000313" key="1">
    <source>
        <dbReference type="EMBL" id="GAA3635231.1"/>
    </source>
</evidence>